<evidence type="ECO:0000256" key="7">
    <source>
        <dbReference type="ARBA" id="ARBA00022833"/>
    </source>
</evidence>
<evidence type="ECO:0000256" key="10">
    <source>
        <dbReference type="RuleBase" id="RU366018"/>
    </source>
</evidence>
<organism evidence="13 14">
    <name type="scientific">Rubus argutus</name>
    <name type="common">Southern blackberry</name>
    <dbReference type="NCBI Taxonomy" id="59490"/>
    <lineage>
        <taxon>Eukaryota</taxon>
        <taxon>Viridiplantae</taxon>
        <taxon>Streptophyta</taxon>
        <taxon>Embryophyta</taxon>
        <taxon>Tracheophyta</taxon>
        <taxon>Spermatophyta</taxon>
        <taxon>Magnoliopsida</taxon>
        <taxon>eudicotyledons</taxon>
        <taxon>Gunneridae</taxon>
        <taxon>Pentapetalae</taxon>
        <taxon>rosids</taxon>
        <taxon>fabids</taxon>
        <taxon>Rosales</taxon>
        <taxon>Rosaceae</taxon>
        <taxon>Rosoideae</taxon>
        <taxon>Rosoideae incertae sedis</taxon>
        <taxon>Rubus</taxon>
    </lineage>
</organism>
<feature type="compositionally biased region" description="Basic and acidic residues" evidence="11">
    <location>
        <begin position="1190"/>
        <end position="1200"/>
    </location>
</feature>
<dbReference type="Pfam" id="PF02207">
    <property type="entry name" value="zf-UBR"/>
    <property type="match status" value="1"/>
</dbReference>
<dbReference type="InterPro" id="IPR003126">
    <property type="entry name" value="Znf_UBR"/>
</dbReference>
<dbReference type="PANTHER" id="PTHR21497:SF53">
    <property type="entry name" value="E3 UBIQUITIN-PROTEIN LIGASE PRT6"/>
    <property type="match status" value="1"/>
</dbReference>
<evidence type="ECO:0000256" key="3">
    <source>
        <dbReference type="ARBA" id="ARBA00022679"/>
    </source>
</evidence>
<feature type="domain" description="UBR-type" evidence="12">
    <location>
        <begin position="117"/>
        <end position="187"/>
    </location>
</feature>
<keyword evidence="14" id="KW-1185">Reference proteome</keyword>
<comment type="caution">
    <text evidence="13">The sequence shown here is derived from an EMBL/GenBank/DDBJ whole genome shotgun (WGS) entry which is preliminary data.</text>
</comment>
<keyword evidence="5 10" id="KW-0863">Zinc-finger</keyword>
<dbReference type="InterPro" id="IPR039164">
    <property type="entry name" value="UBR1-like"/>
</dbReference>
<dbReference type="CDD" id="cd19673">
    <property type="entry name" value="UBR-box_UBR3"/>
    <property type="match status" value="1"/>
</dbReference>
<sequence>MEVDSPSESTTHDRIVQRLALVGVPRRFLDLHQRGLVAFVKTDKQLLPELVSAILPTDEEVAEVLREAKPGSKKQSAGVTMKHQFRESMLWLKWLMFEGEPNSALKSLSKMSVGQRGICGVVWGHNDIAYRCKTCEHDPTCAICVPCFKNGNHKDHDYSIIYTGGGCCDCGDVTAWKRQGFCSKHKGAEQIQPLPEEFAIIVGPVLDCLFASWKNKLLLSETSCRENPRGSDLAAEPKKVANELTFFVVEMLLEFCKCSESLLSFVSRMVLSSVDFLGILVRAERFLSETVVSIAVKKLHELLLKLMGEPVFKYEFAKVFLVYYPTVVSEAIKEFTDRTLKNYPLLSIFSVQIFTVPTLTPRLVKERNLLSMLLGCLEDIFNSCAGEDGCLQVAKWSNLYDVTIRVIEDFRFVMSHAIVPKYATHEQQDISRTWMRLSAFVQGMNPQKRETGLHIEEENDSVHLPFVLGHSIANLHSLLVDGAFSVASDKTEEDFLSSTNKQDMDDMDSARHAKIGRLSQESSACSAVGSSSFACASTCSEDKSSALSHLLIPSSVMWLTFECLRAIENWLGVDNTSGTILDVSSSITSNFSGRNFSALKRTLSKIRKGKNIFGRFASSSEDHGKHCSSHLHISCDMSVDLQNGKISGQENKLMVTDETNLANACSTSGLGDSAMEVDGSMDLDALRVLSSSDWPDIAYDVSSQDISVHIPLHRLLALLIQKTLRRCFGEVPDSAGASSANLSSAISTNFFGNILGGCHPCGFSAFVMEHPLRIRVFCAEVHAGMWRKNGDAAPLTCEWYRSVRWSEQFVELDLFLLQCCAAMAPADLYIKRIIERFGLSSYLSLNLERSSEYEPVLVQEMLTLIIQIIKERRFCGLTRAESVKRELVHKLSIADATHSQLVKSLPRDLTKFDQLNDMLDTVAVYSNPSGFNQGTYSLQWTFWKELDLYYHRWNSRDLQAAEERYLRFRSVSALTTQLPRWTKIYPPFKGLARIATCKTVVQIVRAVLFYAVFSDKLESRAPDGVLLTALHLLSLALDICSQHKESGDRCCYDGDSIPVLAFASEEINEGLYFVAGQQSLLSLLVILMRMYSKEGLDNLEDGSCNLSSLIGNLLKKFAEIDSGCLTKLHVLAPELVSHVTFPNSDTCTSGSTSDSEKRKVKARERQAAILEKMRAEQSKFLASIDSSVDDGSKTEQKDVGSDVEDNSEEPAQVVCSLCHDPNSKNPISFLVLLQKSRLLSFIDRGPLTWEQPRSIDKDHVSKTKDEVTDQSGISRLFSGSVVVSSSHVRQLVSEHYNRKKGTGQSGTSTLSSGSGVVSPYHLRQLVENTVTEYARHGKPRDVDAFLEFLKGWFHDLRNIRVPCESNDGRDRTLYTFETMEEDMYFSIRRELHDKLLHSKLTEDKNFTTAEGDRENTEQAEFMLLGNYIAALSRERTEDPSSSESALNDMEAVESSRLSAYDGFGPADCDGIYLSSCGHAVHQKCLDRYLSSLKERYLRRIVFEGGHIVDPDKGEFLCPVCRRLANSVLPALPSKFQRVCKGPMDTGVSSSHVTSPSCKPGEEISFLQQGLALLQSAANAAGQVGTLKGFPLRRCEKMSLNLEPISRLLSKMYFPTDLDKISGSDRVSHPMLMWDLIKYSLLSMEIASRCGGKYAAPSYGLNALYKELESSSRFILSLLLKLVPNTCKNSLHVLQRFIGIQSFAESTCFGVSIDHGSETYGQGVMLRILEHVDNPVAYPDIQFWNRASDPVLARDPFSSLMWILFCLPYRFLSCEDSLLSLVHVFYVVSVVQGIITYLGKNQCDISGLGVGDCLITDISKLMGEFGSAQQYFVSTYIDSSNIKNIVRSLSFPYLRRCALLLKLLESYGQAPFSERYNALDRSRATSDILDTTYVPLVELNEVQEIESLLKIPTLDVIVKDEVVRSLARKWFCHFGKEFEDKRFQGTIHCNPAVPFQLMRLPRVYQDLLQWYIKQRCRDCNAILDEPALCLLCGRLCSPSWKSCCRESGCQTHAVACGSGTGVFLLIRRTTILLQRSARQAPWPSPYLDAFGEEDNEMQRGKPLFLNEERYAALTYLVASHGLDRSSKVLGQTTIGSFFLV</sequence>
<evidence type="ECO:0000313" key="13">
    <source>
        <dbReference type="EMBL" id="KAK9920662.1"/>
    </source>
</evidence>
<name>A0AAW1W7K0_RUBAR</name>
<dbReference type="Gene3D" id="2.10.110.30">
    <property type="match status" value="1"/>
</dbReference>
<comment type="catalytic activity">
    <reaction evidence="1 10">
        <text>S-ubiquitinyl-[E2 ubiquitin-conjugating enzyme]-L-cysteine + [acceptor protein]-L-lysine = [E2 ubiquitin-conjugating enzyme]-L-cysteine + N(6)-ubiquitinyl-[acceptor protein]-L-lysine.</text>
        <dbReference type="EC" id="2.3.2.27"/>
    </reaction>
</comment>
<dbReference type="SMART" id="SM00396">
    <property type="entry name" value="ZnF_UBR1"/>
    <property type="match status" value="1"/>
</dbReference>
<keyword evidence="3 10" id="KW-0808">Transferase</keyword>
<evidence type="ECO:0000256" key="4">
    <source>
        <dbReference type="ARBA" id="ARBA00022723"/>
    </source>
</evidence>
<dbReference type="Proteomes" id="UP001457282">
    <property type="component" value="Unassembled WGS sequence"/>
</dbReference>
<dbReference type="InterPro" id="IPR042065">
    <property type="entry name" value="E3_ELL-like"/>
</dbReference>
<dbReference type="EMBL" id="JBEDUW010000006">
    <property type="protein sequence ID" value="KAK9920662.1"/>
    <property type="molecule type" value="Genomic_DNA"/>
</dbReference>
<dbReference type="PANTHER" id="PTHR21497">
    <property type="entry name" value="UBIQUITIN LIGASE E3 ALPHA-RELATED"/>
    <property type="match status" value="1"/>
</dbReference>
<dbReference type="CDD" id="cd16482">
    <property type="entry name" value="RING-H2_UBR1-like"/>
    <property type="match status" value="1"/>
</dbReference>
<dbReference type="InterPro" id="IPR036390">
    <property type="entry name" value="WH_DNA-bd_sf"/>
</dbReference>
<reference evidence="13 14" key="1">
    <citation type="journal article" date="2023" name="G3 (Bethesda)">
        <title>A chromosome-length genome assembly and annotation of blackberry (Rubus argutus, cv. 'Hillquist').</title>
        <authorList>
            <person name="Bruna T."/>
            <person name="Aryal R."/>
            <person name="Dudchenko O."/>
            <person name="Sargent D.J."/>
            <person name="Mead D."/>
            <person name="Buti M."/>
            <person name="Cavallini A."/>
            <person name="Hytonen T."/>
            <person name="Andres J."/>
            <person name="Pham M."/>
            <person name="Weisz D."/>
            <person name="Mascagni F."/>
            <person name="Usai G."/>
            <person name="Natali L."/>
            <person name="Bassil N."/>
            <person name="Fernandez G.E."/>
            <person name="Lomsadze A."/>
            <person name="Armour M."/>
            <person name="Olukolu B."/>
            <person name="Poorten T."/>
            <person name="Britton C."/>
            <person name="Davik J."/>
            <person name="Ashrafi H."/>
            <person name="Aiden E.L."/>
            <person name="Borodovsky M."/>
            <person name="Worthington M."/>
        </authorList>
    </citation>
    <scope>NUCLEOTIDE SEQUENCE [LARGE SCALE GENOMIC DNA]</scope>
    <source>
        <strain evidence="13">PI 553951</strain>
    </source>
</reference>
<dbReference type="Pfam" id="PF22960">
    <property type="entry name" value="WHD_UBR1"/>
    <property type="match status" value="1"/>
</dbReference>
<protein>
    <recommendedName>
        <fullName evidence="10">E3 ubiquitin-protein ligase</fullName>
        <ecNumber evidence="10">2.3.2.27</ecNumber>
    </recommendedName>
</protein>
<evidence type="ECO:0000256" key="11">
    <source>
        <dbReference type="SAM" id="MobiDB-lite"/>
    </source>
</evidence>
<evidence type="ECO:0000256" key="9">
    <source>
        <dbReference type="PROSITE-ProRule" id="PRU00508"/>
    </source>
</evidence>
<dbReference type="Pfam" id="PF18995">
    <property type="entry name" value="PRT6_C"/>
    <property type="match status" value="1"/>
</dbReference>
<dbReference type="FunFam" id="2.10.110.30:FF:000002">
    <property type="entry name" value="Putative e3 ubiquitin-protein ligase ubr3"/>
    <property type="match status" value="1"/>
</dbReference>
<evidence type="ECO:0000256" key="8">
    <source>
        <dbReference type="ARBA" id="ARBA00046341"/>
    </source>
</evidence>
<evidence type="ECO:0000256" key="6">
    <source>
        <dbReference type="ARBA" id="ARBA00022786"/>
    </source>
</evidence>
<feature type="zinc finger region" description="UBR-type" evidence="9">
    <location>
        <begin position="117"/>
        <end position="187"/>
    </location>
</feature>
<evidence type="ECO:0000259" key="12">
    <source>
        <dbReference type="PROSITE" id="PS51157"/>
    </source>
</evidence>
<gene>
    <name evidence="13" type="ORF">M0R45_029210</name>
</gene>
<dbReference type="SUPFAM" id="SSF46785">
    <property type="entry name" value="Winged helix' DNA-binding domain"/>
    <property type="match status" value="1"/>
</dbReference>
<dbReference type="EC" id="2.3.2.27" evidence="10"/>
<proteinExistence type="inferred from homology"/>
<dbReference type="InterPro" id="IPR055194">
    <property type="entry name" value="UBR1-like_WH"/>
</dbReference>
<keyword evidence="6 10" id="KW-0833">Ubl conjugation pathway</keyword>
<dbReference type="GO" id="GO:0000151">
    <property type="term" value="C:ubiquitin ligase complex"/>
    <property type="evidence" value="ECO:0007669"/>
    <property type="project" value="TreeGrafter"/>
</dbReference>
<accession>A0AAW1W7K0</accession>
<feature type="region of interest" description="Disordered" evidence="11">
    <location>
        <begin position="1185"/>
        <end position="1207"/>
    </location>
</feature>
<keyword evidence="4 10" id="KW-0479">Metal-binding</keyword>
<dbReference type="Gene3D" id="1.10.10.2670">
    <property type="entry name" value="E3 ubiquitin-protein ligase"/>
    <property type="match status" value="1"/>
</dbReference>
<dbReference type="GO" id="GO:0016567">
    <property type="term" value="P:protein ubiquitination"/>
    <property type="evidence" value="ECO:0007669"/>
    <property type="project" value="UniProtKB-UniRule"/>
</dbReference>
<dbReference type="InterPro" id="IPR044046">
    <property type="entry name" value="E3_ligase_UBR-like_C"/>
</dbReference>
<dbReference type="PROSITE" id="PS51157">
    <property type="entry name" value="ZF_UBR"/>
    <property type="match status" value="1"/>
</dbReference>
<comment type="similarity">
    <text evidence="8 10">Belongs to the E3 ubiquitin-protein ligase UBR1-like family.</text>
</comment>
<dbReference type="GO" id="GO:0005737">
    <property type="term" value="C:cytoplasm"/>
    <property type="evidence" value="ECO:0007669"/>
    <property type="project" value="TreeGrafter"/>
</dbReference>
<evidence type="ECO:0000256" key="2">
    <source>
        <dbReference type="ARBA" id="ARBA00004906"/>
    </source>
</evidence>
<evidence type="ECO:0000256" key="1">
    <source>
        <dbReference type="ARBA" id="ARBA00000900"/>
    </source>
</evidence>
<comment type="function">
    <text evidence="10">Ubiquitin ligase protein which is a component of the N-end rule pathway. Recognizes and binds to proteins bearing specific N-terminal residues that are destabilizing according to the N-end rule, leading to their ubiquitination and subsequent degradation.</text>
</comment>
<keyword evidence="7 10" id="KW-0862">Zinc</keyword>
<dbReference type="GO" id="GO:0061630">
    <property type="term" value="F:ubiquitin protein ligase activity"/>
    <property type="evidence" value="ECO:0007669"/>
    <property type="project" value="UniProtKB-UniRule"/>
</dbReference>
<dbReference type="GO" id="GO:0008270">
    <property type="term" value="F:zinc ion binding"/>
    <property type="evidence" value="ECO:0007669"/>
    <property type="project" value="UniProtKB-UniRule"/>
</dbReference>
<comment type="pathway">
    <text evidence="2 10">Protein modification; protein ubiquitination.</text>
</comment>
<evidence type="ECO:0000313" key="14">
    <source>
        <dbReference type="Proteomes" id="UP001457282"/>
    </source>
</evidence>
<dbReference type="GO" id="GO:0071596">
    <property type="term" value="P:ubiquitin-dependent protein catabolic process via the N-end rule pathway"/>
    <property type="evidence" value="ECO:0007669"/>
    <property type="project" value="UniProtKB-UniRule"/>
</dbReference>
<evidence type="ECO:0000256" key="5">
    <source>
        <dbReference type="ARBA" id="ARBA00022771"/>
    </source>
</evidence>